<feature type="site" description="Important for catalytic activity" evidence="8">
    <location>
        <position position="231"/>
    </location>
</feature>
<reference evidence="10" key="1">
    <citation type="submission" date="2020-07" db="EMBL/GenBank/DDBJ databases">
        <title>Severe corrosion of carbon steel in oil field produced water can be linked to methanogenic archaea containing a special type of NiFe hydrogenase.</title>
        <authorList>
            <person name="Lahme S."/>
            <person name="Mand J."/>
            <person name="Longwell J."/>
            <person name="Smith R."/>
            <person name="Enning D."/>
        </authorList>
    </citation>
    <scope>NUCLEOTIDE SEQUENCE</scope>
    <source>
        <strain evidence="10">MIC098Bin6</strain>
    </source>
</reference>
<feature type="domain" description="Endonuclease/exonuclease/phosphatase" evidence="9">
    <location>
        <begin position="15"/>
        <end position="259"/>
    </location>
</feature>
<dbReference type="InterPro" id="IPR036691">
    <property type="entry name" value="Endo/exonu/phosph_ase_sf"/>
</dbReference>
<dbReference type="NCBIfam" id="TIGR00633">
    <property type="entry name" value="xth"/>
    <property type="match status" value="1"/>
</dbReference>
<dbReference type="Proteomes" id="UP000706172">
    <property type="component" value="Unassembled WGS sequence"/>
</dbReference>
<comment type="cofactor">
    <cofactor evidence="1">
        <name>Mn(2+)</name>
        <dbReference type="ChEBI" id="CHEBI:29035"/>
    </cofactor>
</comment>
<evidence type="ECO:0000313" key="10">
    <source>
        <dbReference type="EMBL" id="MBG0780489.1"/>
    </source>
</evidence>
<evidence type="ECO:0000256" key="4">
    <source>
        <dbReference type="ARBA" id="ARBA00022801"/>
    </source>
</evidence>
<sequence>MTSSSDTSPRELRLVSWNVNGLRAVLKKDFFTSVNRLNPDILMLQETKLQKDQRTPEMIDFSPYESFWAYATVKKGYSGVAAFSKKTPNQVITRFDRPEYDGEGRVIQMDFDHFTLFNVYFPNGQMSDERLQYKLDFYDWFLNYTQALRDAGKGVIITGDFNTAHNEIDLKNPGPNSNRSGFLRIERDVLDRMIEAGYVDTFRHFYPDTVKYSWWSYRFNARKNNAGWRIDYFFVTRDLLDKGVVKDAFIDNDIFGSDHCPVGLLITV</sequence>
<keyword evidence="4 10" id="KW-0378">Hydrolase</keyword>
<feature type="binding site" evidence="7">
    <location>
        <position position="258"/>
    </location>
    <ligand>
        <name>Mg(2+)</name>
        <dbReference type="ChEBI" id="CHEBI:18420"/>
        <label>1</label>
    </ligand>
</feature>
<dbReference type="GO" id="GO:0003677">
    <property type="term" value="F:DNA binding"/>
    <property type="evidence" value="ECO:0007669"/>
    <property type="project" value="InterPro"/>
</dbReference>
<dbReference type="GO" id="GO:0008311">
    <property type="term" value="F:double-stranded DNA 3'-5' DNA exonuclease activity"/>
    <property type="evidence" value="ECO:0007669"/>
    <property type="project" value="UniProtKB-EC"/>
</dbReference>
<evidence type="ECO:0000313" key="11">
    <source>
        <dbReference type="Proteomes" id="UP000706172"/>
    </source>
</evidence>
<dbReference type="PROSITE" id="PS00726">
    <property type="entry name" value="AP_NUCLEASE_F1_1"/>
    <property type="match status" value="1"/>
</dbReference>
<keyword evidence="7" id="KW-0464">Manganese</keyword>
<dbReference type="Gene3D" id="3.60.10.10">
    <property type="entry name" value="Endonuclease/exonuclease/phosphatase"/>
    <property type="match status" value="1"/>
</dbReference>
<feature type="site" description="Interaction with DNA substrate" evidence="8">
    <location>
        <position position="259"/>
    </location>
</feature>
<evidence type="ECO:0000256" key="7">
    <source>
        <dbReference type="PIRSR" id="PIRSR604808-2"/>
    </source>
</evidence>
<feature type="binding site" evidence="7">
    <location>
        <position position="18"/>
    </location>
    <ligand>
        <name>Mg(2+)</name>
        <dbReference type="ChEBI" id="CHEBI:18420"/>
        <label>1</label>
    </ligand>
</feature>
<feature type="site" description="Transition state stabilizer" evidence="8">
    <location>
        <position position="162"/>
    </location>
</feature>
<feature type="binding site" evidence="7">
    <location>
        <position position="259"/>
    </location>
    <ligand>
        <name>Mg(2+)</name>
        <dbReference type="ChEBI" id="CHEBI:18420"/>
        <label>1</label>
    </ligand>
</feature>
<gene>
    <name evidence="10" type="primary">xth</name>
    <name evidence="10" type="ORF">H0S81_11255</name>
</gene>
<proteinExistence type="inferred from homology"/>
<dbReference type="EMBL" id="JACCQK010000754">
    <property type="protein sequence ID" value="MBG0780489.1"/>
    <property type="molecule type" value="Genomic_DNA"/>
</dbReference>
<dbReference type="InterPro" id="IPR005135">
    <property type="entry name" value="Endo/exonuclease/phosphatase"/>
</dbReference>
<keyword evidence="5 7" id="KW-0460">Magnesium</keyword>
<accession>A0A931CZF9</accession>
<dbReference type="GO" id="GO:0006284">
    <property type="term" value="P:base-excision repair"/>
    <property type="evidence" value="ECO:0007669"/>
    <property type="project" value="TreeGrafter"/>
</dbReference>
<comment type="cofactor">
    <cofactor evidence="7">
        <name>Mg(2+)</name>
        <dbReference type="ChEBI" id="CHEBI:18420"/>
    </cofactor>
    <cofactor evidence="7">
        <name>Mn(2+)</name>
        <dbReference type="ChEBI" id="CHEBI:29035"/>
    </cofactor>
    <text evidence="7">Probably binds two magnesium or manganese ions per subunit.</text>
</comment>
<dbReference type="GO" id="GO:0008081">
    <property type="term" value="F:phosphoric diester hydrolase activity"/>
    <property type="evidence" value="ECO:0007669"/>
    <property type="project" value="TreeGrafter"/>
</dbReference>
<dbReference type="PROSITE" id="PS00727">
    <property type="entry name" value="AP_NUCLEASE_F1_2"/>
    <property type="match status" value="1"/>
</dbReference>
<organism evidence="10 11">
    <name type="scientific">Desulfotignum balticum</name>
    <dbReference type="NCBI Taxonomy" id="115781"/>
    <lineage>
        <taxon>Bacteria</taxon>
        <taxon>Pseudomonadati</taxon>
        <taxon>Thermodesulfobacteriota</taxon>
        <taxon>Desulfobacteria</taxon>
        <taxon>Desulfobacterales</taxon>
        <taxon>Desulfobacteraceae</taxon>
        <taxon>Desulfotignum</taxon>
    </lineage>
</organism>
<evidence type="ECO:0000256" key="1">
    <source>
        <dbReference type="ARBA" id="ARBA00001936"/>
    </source>
</evidence>
<comment type="caution">
    <text evidence="10">The sequence shown here is derived from an EMBL/GenBank/DDBJ whole genome shotgun (WGS) entry which is preliminary data.</text>
</comment>
<evidence type="ECO:0000256" key="3">
    <source>
        <dbReference type="ARBA" id="ARBA00022723"/>
    </source>
</evidence>
<dbReference type="GO" id="GO:0046872">
    <property type="term" value="F:metal ion binding"/>
    <property type="evidence" value="ECO:0007669"/>
    <property type="project" value="UniProtKB-KW"/>
</dbReference>
<evidence type="ECO:0000256" key="8">
    <source>
        <dbReference type="PIRSR" id="PIRSR604808-3"/>
    </source>
</evidence>
<dbReference type="FunFam" id="3.60.10.10:FF:000026">
    <property type="entry name" value="Exodeoxyribonuclease III"/>
    <property type="match status" value="1"/>
</dbReference>
<feature type="binding site" evidence="7">
    <location>
        <position position="162"/>
    </location>
    <ligand>
        <name>Mg(2+)</name>
        <dbReference type="ChEBI" id="CHEBI:18420"/>
        <label>1</label>
    </ligand>
</feature>
<feature type="binding site" evidence="7">
    <location>
        <position position="46"/>
    </location>
    <ligand>
        <name>Mg(2+)</name>
        <dbReference type="ChEBI" id="CHEBI:18420"/>
        <label>1</label>
    </ligand>
</feature>
<dbReference type="NCBIfam" id="TIGR00195">
    <property type="entry name" value="exoDNase_III"/>
    <property type="match status" value="1"/>
</dbReference>
<dbReference type="InterPro" id="IPR020847">
    <property type="entry name" value="AP_endonuclease_F1_BS"/>
</dbReference>
<dbReference type="PANTHER" id="PTHR22748:SF6">
    <property type="entry name" value="DNA-(APURINIC OR APYRIMIDINIC SITE) ENDONUCLEASE"/>
    <property type="match status" value="1"/>
</dbReference>
<evidence type="ECO:0000256" key="6">
    <source>
        <dbReference type="PIRSR" id="PIRSR604808-1"/>
    </source>
</evidence>
<feature type="active site" description="Proton acceptor" evidence="6">
    <location>
        <position position="259"/>
    </location>
</feature>
<comment type="similarity">
    <text evidence="2">Belongs to the DNA repair enzymes AP/ExoA family.</text>
</comment>
<evidence type="ECO:0000259" key="9">
    <source>
        <dbReference type="Pfam" id="PF03372"/>
    </source>
</evidence>
<dbReference type="EC" id="3.1.11.2" evidence="10"/>
<evidence type="ECO:0000256" key="2">
    <source>
        <dbReference type="ARBA" id="ARBA00007092"/>
    </source>
</evidence>
<evidence type="ECO:0000256" key="5">
    <source>
        <dbReference type="ARBA" id="ARBA00022842"/>
    </source>
</evidence>
<dbReference type="GO" id="GO:0003906">
    <property type="term" value="F:DNA-(apurinic or apyrimidinic site) endonuclease activity"/>
    <property type="evidence" value="ECO:0007669"/>
    <property type="project" value="TreeGrafter"/>
</dbReference>
<dbReference type="SUPFAM" id="SSF56219">
    <property type="entry name" value="DNase I-like"/>
    <property type="match status" value="1"/>
</dbReference>
<feature type="active site" evidence="6">
    <location>
        <position position="120"/>
    </location>
</feature>
<dbReference type="AlphaFoldDB" id="A0A931CZF9"/>
<feature type="active site" description="Proton donor/acceptor" evidence="6">
    <location>
        <position position="160"/>
    </location>
</feature>
<dbReference type="InterPro" id="IPR020848">
    <property type="entry name" value="AP_endonuclease_F1_CS"/>
</dbReference>
<dbReference type="PROSITE" id="PS51435">
    <property type="entry name" value="AP_NUCLEASE_F1_4"/>
    <property type="match status" value="1"/>
</dbReference>
<name>A0A931CZF9_9BACT</name>
<protein>
    <submittedName>
        <fullName evidence="10">Exodeoxyribonuclease III</fullName>
        <ecNumber evidence="10">3.1.11.2</ecNumber>
    </submittedName>
</protein>
<keyword evidence="3 7" id="KW-0479">Metal-binding</keyword>
<dbReference type="InterPro" id="IPR004808">
    <property type="entry name" value="AP_endonuc_1"/>
</dbReference>
<feature type="binding site" evidence="7">
    <location>
        <position position="160"/>
    </location>
    <ligand>
        <name>Mg(2+)</name>
        <dbReference type="ChEBI" id="CHEBI:18420"/>
        <label>1</label>
    </ligand>
</feature>
<dbReference type="Pfam" id="PF03372">
    <property type="entry name" value="Exo_endo_phos"/>
    <property type="match status" value="1"/>
</dbReference>
<dbReference type="PANTHER" id="PTHR22748">
    <property type="entry name" value="AP ENDONUCLEASE"/>
    <property type="match status" value="1"/>
</dbReference>